<dbReference type="AlphaFoldDB" id="A0A0K0FF25"/>
<dbReference type="Proteomes" id="UP000035680">
    <property type="component" value="Unassembled WGS sequence"/>
</dbReference>
<proteinExistence type="predicted"/>
<feature type="compositionally biased region" description="Polar residues" evidence="1">
    <location>
        <begin position="1"/>
        <end position="22"/>
    </location>
</feature>
<evidence type="ECO:0000256" key="1">
    <source>
        <dbReference type="SAM" id="MobiDB-lite"/>
    </source>
</evidence>
<feature type="region of interest" description="Disordered" evidence="1">
    <location>
        <begin position="1"/>
        <end position="74"/>
    </location>
</feature>
<feature type="compositionally biased region" description="Acidic residues" evidence="1">
    <location>
        <begin position="50"/>
        <end position="74"/>
    </location>
</feature>
<keyword evidence="2" id="KW-1185">Reference proteome</keyword>
<name>A0A0K0FF25_STRVS</name>
<evidence type="ECO:0000313" key="2">
    <source>
        <dbReference type="Proteomes" id="UP000035680"/>
    </source>
</evidence>
<sequence>MNSHSTLNLLPQEKISPQSTTKTHTHKKVASKEKSQKANEAVHIQREHIDDGDDYENYSYDEDNSDDEYESALI</sequence>
<organism evidence="2 3">
    <name type="scientific">Strongyloides venezuelensis</name>
    <name type="common">Threadworm</name>
    <dbReference type="NCBI Taxonomy" id="75913"/>
    <lineage>
        <taxon>Eukaryota</taxon>
        <taxon>Metazoa</taxon>
        <taxon>Ecdysozoa</taxon>
        <taxon>Nematoda</taxon>
        <taxon>Chromadorea</taxon>
        <taxon>Rhabditida</taxon>
        <taxon>Tylenchina</taxon>
        <taxon>Panagrolaimomorpha</taxon>
        <taxon>Strongyloidoidea</taxon>
        <taxon>Strongyloididae</taxon>
        <taxon>Strongyloides</taxon>
    </lineage>
</organism>
<protein>
    <submittedName>
        <fullName evidence="3">Uncharacterized protein</fullName>
    </submittedName>
</protein>
<dbReference type="WBParaSite" id="SVE_0746400.1">
    <property type="protein sequence ID" value="SVE_0746400.1"/>
    <property type="gene ID" value="SVE_0746400"/>
</dbReference>
<reference evidence="2" key="1">
    <citation type="submission" date="2014-07" db="EMBL/GenBank/DDBJ databases">
        <authorList>
            <person name="Martin A.A"/>
            <person name="De Silva N."/>
        </authorList>
    </citation>
    <scope>NUCLEOTIDE SEQUENCE</scope>
</reference>
<evidence type="ECO:0000313" key="3">
    <source>
        <dbReference type="WBParaSite" id="SVE_0746400.1"/>
    </source>
</evidence>
<accession>A0A0K0FF25</accession>
<reference evidence="3" key="2">
    <citation type="submission" date="2015-08" db="UniProtKB">
        <authorList>
            <consortium name="WormBaseParasite"/>
        </authorList>
    </citation>
    <scope>IDENTIFICATION</scope>
</reference>